<name>W1ERI2_ECOLX</name>
<protein>
    <submittedName>
        <fullName evidence="1">Uncharacterized protein</fullName>
    </submittedName>
</protein>
<comment type="caution">
    <text evidence="1">The sequence shown here is derived from an EMBL/GenBank/DDBJ whole genome shotgun (WGS) entry which is preliminary data.</text>
</comment>
<evidence type="ECO:0000313" key="2">
    <source>
        <dbReference type="Proteomes" id="UP000019199"/>
    </source>
</evidence>
<dbReference type="EMBL" id="CBWN010000017">
    <property type="protein sequence ID" value="CDL24784.1"/>
    <property type="molecule type" value="Genomic_DNA"/>
</dbReference>
<sequence>MRHISHRFIDGERRAFSSLRNATCAISRNITSNGCWSFSQATCIWQASWQGKSALMCDVPTADA</sequence>
<accession>W1ERI2</accession>
<dbReference type="AlphaFoldDB" id="W1ERI2"/>
<dbReference type="Proteomes" id="UP000019199">
    <property type="component" value="Unassembled WGS sequence"/>
</dbReference>
<evidence type="ECO:0000313" key="1">
    <source>
        <dbReference type="EMBL" id="CDL24784.1"/>
    </source>
</evidence>
<reference evidence="1 2" key="1">
    <citation type="submission" date="2013-10" db="EMBL/GenBank/DDBJ databases">
        <title>Antibiotic resistance diversity of beta-lactamase producers in the General Hospital Vienna.</title>
        <authorList>
            <person name="Barisic I."/>
            <person name="Mitteregger D."/>
            <person name="Hirschl A.M."/>
            <person name="Noehammer C."/>
            <person name="Wiesinger-Mayr H."/>
        </authorList>
    </citation>
    <scope>NUCLEOTIDE SEQUENCE [LARGE SCALE GENOMIC DNA]</scope>
    <source>
        <strain evidence="1 2">ISC7</strain>
    </source>
</reference>
<organism evidence="1 2">
    <name type="scientific">Escherichia coli ISC7</name>
    <dbReference type="NCBI Taxonomy" id="1432555"/>
    <lineage>
        <taxon>Bacteria</taxon>
        <taxon>Pseudomonadati</taxon>
        <taxon>Pseudomonadota</taxon>
        <taxon>Gammaproteobacteria</taxon>
        <taxon>Enterobacterales</taxon>
        <taxon>Enterobacteriaceae</taxon>
        <taxon>Escherichia</taxon>
    </lineage>
</organism>
<proteinExistence type="predicted"/>